<dbReference type="EMBL" id="AP023326">
    <property type="protein sequence ID" value="BCI67938.1"/>
    <property type="molecule type" value="Genomic_DNA"/>
</dbReference>
<name>A0A6S6PJB5_ACEAC</name>
<proteinExistence type="inferred from homology"/>
<evidence type="ECO:0000256" key="1">
    <source>
        <dbReference type="ARBA" id="ARBA00004651"/>
    </source>
</evidence>
<dbReference type="PROSITE" id="PS50850">
    <property type="entry name" value="MFS"/>
    <property type="match status" value="1"/>
</dbReference>
<dbReference type="Pfam" id="PF07690">
    <property type="entry name" value="MFS_1"/>
    <property type="match status" value="1"/>
</dbReference>
<dbReference type="Proteomes" id="UP000515220">
    <property type="component" value="Chromosome"/>
</dbReference>
<dbReference type="GO" id="GO:1990961">
    <property type="term" value="P:xenobiotic detoxification by transmembrane export across the plasma membrane"/>
    <property type="evidence" value="ECO:0007669"/>
    <property type="project" value="InterPro"/>
</dbReference>
<feature type="transmembrane region" description="Helical" evidence="8">
    <location>
        <begin position="411"/>
        <end position="434"/>
    </location>
</feature>
<keyword evidence="7 8" id="KW-0472">Membrane</keyword>
<evidence type="ECO:0000256" key="2">
    <source>
        <dbReference type="ARBA" id="ARBA00006236"/>
    </source>
</evidence>
<feature type="transmembrane region" description="Helical" evidence="8">
    <location>
        <begin position="115"/>
        <end position="134"/>
    </location>
</feature>
<evidence type="ECO:0000313" key="11">
    <source>
        <dbReference type="EMBL" id="BCI67938.1"/>
    </source>
</evidence>
<keyword evidence="3 8" id="KW-0813">Transport</keyword>
<comment type="subcellular location">
    <subcellularLocation>
        <location evidence="8">Cell inner membrane</location>
        <topology evidence="8">Multi-pass membrane protein</topology>
    </subcellularLocation>
    <subcellularLocation>
        <location evidence="1">Cell membrane</location>
        <topology evidence="1">Multi-pass membrane protein</topology>
    </subcellularLocation>
</comment>
<feature type="region of interest" description="Disordered" evidence="9">
    <location>
        <begin position="1"/>
        <end position="31"/>
    </location>
</feature>
<gene>
    <name evidence="11" type="ORF">AAJCM20276_25620</name>
</gene>
<organism evidence="11 12">
    <name type="scientific">Acetobacter aceti</name>
    <dbReference type="NCBI Taxonomy" id="435"/>
    <lineage>
        <taxon>Bacteria</taxon>
        <taxon>Pseudomonadati</taxon>
        <taxon>Pseudomonadota</taxon>
        <taxon>Alphaproteobacteria</taxon>
        <taxon>Acetobacterales</taxon>
        <taxon>Acetobacteraceae</taxon>
        <taxon>Acetobacter</taxon>
        <taxon>Acetobacter subgen. Acetobacter</taxon>
    </lineage>
</organism>
<dbReference type="PANTHER" id="PTHR23502">
    <property type="entry name" value="MAJOR FACILITATOR SUPERFAMILY"/>
    <property type="match status" value="1"/>
</dbReference>
<feature type="transmembrane region" description="Helical" evidence="8">
    <location>
        <begin position="201"/>
        <end position="223"/>
    </location>
</feature>
<feature type="transmembrane region" description="Helical" evidence="8">
    <location>
        <begin position="289"/>
        <end position="311"/>
    </location>
</feature>
<evidence type="ECO:0000256" key="6">
    <source>
        <dbReference type="ARBA" id="ARBA00022989"/>
    </source>
</evidence>
<dbReference type="GO" id="GO:0005886">
    <property type="term" value="C:plasma membrane"/>
    <property type="evidence" value="ECO:0007669"/>
    <property type="project" value="UniProtKB-SubCell"/>
</dbReference>
<dbReference type="Gene3D" id="1.20.1720.10">
    <property type="entry name" value="Multidrug resistance protein D"/>
    <property type="match status" value="1"/>
</dbReference>
<evidence type="ECO:0000256" key="5">
    <source>
        <dbReference type="ARBA" id="ARBA00022692"/>
    </source>
</evidence>
<evidence type="ECO:0000256" key="3">
    <source>
        <dbReference type="ARBA" id="ARBA00022448"/>
    </source>
</evidence>
<dbReference type="CDD" id="cd17320">
    <property type="entry name" value="MFS_MdfA_MDR_like"/>
    <property type="match status" value="1"/>
</dbReference>
<evidence type="ECO:0000259" key="10">
    <source>
        <dbReference type="PROSITE" id="PS50850"/>
    </source>
</evidence>
<feature type="transmembrane region" description="Helical" evidence="8">
    <location>
        <begin position="84"/>
        <end position="103"/>
    </location>
</feature>
<feature type="transmembrane region" description="Helical" evidence="8">
    <location>
        <begin position="253"/>
        <end position="277"/>
    </location>
</feature>
<feature type="transmembrane region" description="Helical" evidence="8">
    <location>
        <begin position="140"/>
        <end position="161"/>
    </location>
</feature>
<dbReference type="InterPro" id="IPR020846">
    <property type="entry name" value="MFS_dom"/>
</dbReference>
<comment type="similarity">
    <text evidence="2 8">Belongs to the major facilitator superfamily. Bcr/CmlA family.</text>
</comment>
<dbReference type="InterPro" id="IPR036259">
    <property type="entry name" value="MFS_trans_sf"/>
</dbReference>
<dbReference type="InterPro" id="IPR004812">
    <property type="entry name" value="Efflux_drug-R_Bcr/CmlA"/>
</dbReference>
<evidence type="ECO:0000256" key="7">
    <source>
        <dbReference type="ARBA" id="ARBA00023136"/>
    </source>
</evidence>
<reference evidence="11 12" key="1">
    <citation type="submission" date="2020-07" db="EMBL/GenBank/DDBJ databases">
        <title>Complete Genome Sequence of an acetic acid bacterium, Acetobacter aceti JCM20276.</title>
        <authorList>
            <person name="Hirose Y."/>
            <person name="Mihara H."/>
        </authorList>
    </citation>
    <scope>NUCLEOTIDE SEQUENCE [LARGE SCALE GENOMIC DNA]</scope>
    <source>
        <strain evidence="11 12">JCM20276</strain>
    </source>
</reference>
<evidence type="ECO:0000256" key="4">
    <source>
        <dbReference type="ARBA" id="ARBA00022475"/>
    </source>
</evidence>
<evidence type="ECO:0000313" key="12">
    <source>
        <dbReference type="Proteomes" id="UP000515220"/>
    </source>
</evidence>
<evidence type="ECO:0000256" key="8">
    <source>
        <dbReference type="RuleBase" id="RU365088"/>
    </source>
</evidence>
<feature type="transmembrane region" description="Helical" evidence="8">
    <location>
        <begin position="173"/>
        <end position="195"/>
    </location>
</feature>
<sequence length="439" mass="47119">MQATIHSPRMDSPASRRHSRSSFSGRVPDMSGKMSVETMQASQRLPFYLVALLGLITALGPLSTDMYLPAFPILDQELGGGPGSAQFTLATWFIGLAVGQFSCGPLSDRFGRRGPLIAGLALYTLASIGCAMTSDYRLFCLFRFFAALGGSGGAVIPRAMIRDIATGRAGAHIMTQLTLVFGVMPILAPSIGGIILEIATWRWMFWVAALYGVAAIAGVWFVLPETLPLARRLRLPVSTILTRYVTIVREPHFFLNALIASASTFVMFAYLGGAPVVFEHLMGFSPRNFAIFFGVNAAIFILCTQISGRLVHRVRLETLMQFGIGWCAFAGAMNVLLTTTHVITAQTPVFVVMMIMFMTGSLGFIGANATVLAFHHHGAHAGSASALLGTMQFSIGAVSGLMMGYMPTDSIIPTACVMAVGAAMMVIANIFRVFRCAET</sequence>
<feature type="transmembrane region" description="Helical" evidence="8">
    <location>
        <begin position="386"/>
        <end position="405"/>
    </location>
</feature>
<feature type="transmembrane region" description="Helical" evidence="8">
    <location>
        <begin position="323"/>
        <end position="343"/>
    </location>
</feature>
<keyword evidence="8" id="KW-0997">Cell inner membrane</keyword>
<evidence type="ECO:0000256" key="9">
    <source>
        <dbReference type="SAM" id="MobiDB-lite"/>
    </source>
</evidence>
<dbReference type="SUPFAM" id="SSF103473">
    <property type="entry name" value="MFS general substrate transporter"/>
    <property type="match status" value="1"/>
</dbReference>
<dbReference type="PANTHER" id="PTHR23502:SF132">
    <property type="entry name" value="POLYAMINE TRANSPORTER 2-RELATED"/>
    <property type="match status" value="1"/>
</dbReference>
<dbReference type="NCBIfam" id="TIGR00710">
    <property type="entry name" value="efflux_Bcr_CflA"/>
    <property type="match status" value="1"/>
</dbReference>
<keyword evidence="4" id="KW-1003">Cell membrane</keyword>
<protein>
    <recommendedName>
        <fullName evidence="8">Bcr/CflA family efflux transporter</fullName>
    </recommendedName>
</protein>
<dbReference type="InterPro" id="IPR011701">
    <property type="entry name" value="MFS"/>
</dbReference>
<feature type="transmembrane region" description="Helical" evidence="8">
    <location>
        <begin position="45"/>
        <end position="64"/>
    </location>
</feature>
<keyword evidence="5 8" id="KW-0812">Transmembrane</keyword>
<keyword evidence="6 8" id="KW-1133">Transmembrane helix</keyword>
<feature type="transmembrane region" description="Helical" evidence="8">
    <location>
        <begin position="349"/>
        <end position="374"/>
    </location>
</feature>
<feature type="domain" description="Major facilitator superfamily (MFS) profile" evidence="10">
    <location>
        <begin position="49"/>
        <end position="439"/>
    </location>
</feature>
<dbReference type="GO" id="GO:0042910">
    <property type="term" value="F:xenobiotic transmembrane transporter activity"/>
    <property type="evidence" value="ECO:0007669"/>
    <property type="project" value="InterPro"/>
</dbReference>
<accession>A0A6S6PJB5</accession>
<dbReference type="AlphaFoldDB" id="A0A6S6PJB5"/>